<organism evidence="3 4">
    <name type="scientific">Paraburkholderia terricola</name>
    <dbReference type="NCBI Taxonomy" id="169427"/>
    <lineage>
        <taxon>Bacteria</taxon>
        <taxon>Pseudomonadati</taxon>
        <taxon>Pseudomonadota</taxon>
        <taxon>Betaproteobacteria</taxon>
        <taxon>Burkholderiales</taxon>
        <taxon>Burkholderiaceae</taxon>
        <taxon>Paraburkholderia</taxon>
    </lineage>
</organism>
<accession>A0A1M6KYN2</accession>
<dbReference type="EMBL" id="FRAB01000004">
    <property type="protein sequence ID" value="SHJ64060.1"/>
    <property type="molecule type" value="Genomic_DNA"/>
</dbReference>
<name>A0A1M6KYN2_9BURK</name>
<protein>
    <submittedName>
        <fullName evidence="3">Uncharacterized protein</fullName>
    </submittedName>
</protein>
<evidence type="ECO:0000313" key="3">
    <source>
        <dbReference type="EMBL" id="SHJ64060.1"/>
    </source>
</evidence>
<dbReference type="AlphaFoldDB" id="A0A1M6KYN2"/>
<feature type="compositionally biased region" description="Low complexity" evidence="1">
    <location>
        <begin position="77"/>
        <end position="86"/>
    </location>
</feature>
<reference evidence="3 4" key="1">
    <citation type="submission" date="2016-11" db="EMBL/GenBank/DDBJ databases">
        <authorList>
            <person name="Jaros S."/>
            <person name="Januszkiewicz K."/>
            <person name="Wedrychowicz H."/>
        </authorList>
    </citation>
    <scope>NUCLEOTIDE SEQUENCE [LARGE SCALE GENOMIC DNA]</scope>
    <source>
        <strain evidence="3 4">LMG 20594</strain>
    </source>
</reference>
<feature type="region of interest" description="Disordered" evidence="1">
    <location>
        <begin position="69"/>
        <end position="116"/>
    </location>
</feature>
<feature type="signal peptide" evidence="2">
    <location>
        <begin position="1"/>
        <end position="21"/>
    </location>
</feature>
<proteinExistence type="predicted"/>
<dbReference type="STRING" id="169427.SAMN05192548_1004167"/>
<evidence type="ECO:0000256" key="2">
    <source>
        <dbReference type="SAM" id="SignalP"/>
    </source>
</evidence>
<dbReference type="OrthoDB" id="9115143at2"/>
<evidence type="ECO:0000313" key="4">
    <source>
        <dbReference type="Proteomes" id="UP000184395"/>
    </source>
</evidence>
<dbReference type="Proteomes" id="UP000184395">
    <property type="component" value="Unassembled WGS sequence"/>
</dbReference>
<sequence length="116" mass="12238">MRMFIAALLGAAALLPALVQADTPHPDPSDAFASVPALSTPSVFADYRAYRDEPAPSWQELNRAVMNSSAMKGMNHGAKPAAGAGASSNERGNDGEHKEHKPPSEHEHSTHEGPAK</sequence>
<evidence type="ECO:0000256" key="1">
    <source>
        <dbReference type="SAM" id="MobiDB-lite"/>
    </source>
</evidence>
<feature type="compositionally biased region" description="Basic and acidic residues" evidence="1">
    <location>
        <begin position="91"/>
        <end position="116"/>
    </location>
</feature>
<keyword evidence="2" id="KW-0732">Signal</keyword>
<gene>
    <name evidence="3" type="ORF">SAMN05192548_1004167</name>
</gene>
<feature type="chain" id="PRO_5009919104" evidence="2">
    <location>
        <begin position="22"/>
        <end position="116"/>
    </location>
</feature>